<dbReference type="Proteomes" id="UP000823775">
    <property type="component" value="Unassembled WGS sequence"/>
</dbReference>
<proteinExistence type="predicted"/>
<sequence>MATIRMKQVDHKKDNLLVKTEEVDRQINWVERRIAEIDLEIAESLKAHHEASLLARKDNFEEIGQLLHTFVDVMAPMLCSLWEYYIPLKEEAPNMNLDVSILTTLTNATTLMLSFENEDLQNEIVGKLGICGGFAPCFHAIK</sequence>
<gene>
    <name evidence="1" type="ORF">HAX54_049234</name>
</gene>
<dbReference type="EMBL" id="JACEIK010008301">
    <property type="protein sequence ID" value="MCE3051249.1"/>
    <property type="molecule type" value="Genomic_DNA"/>
</dbReference>
<keyword evidence="2" id="KW-1185">Reference proteome</keyword>
<comment type="caution">
    <text evidence="1">The sequence shown here is derived from an EMBL/GenBank/DDBJ whole genome shotgun (WGS) entry which is preliminary data.</text>
</comment>
<organism evidence="1 2">
    <name type="scientific">Datura stramonium</name>
    <name type="common">Jimsonweed</name>
    <name type="synonym">Common thornapple</name>
    <dbReference type="NCBI Taxonomy" id="4076"/>
    <lineage>
        <taxon>Eukaryota</taxon>
        <taxon>Viridiplantae</taxon>
        <taxon>Streptophyta</taxon>
        <taxon>Embryophyta</taxon>
        <taxon>Tracheophyta</taxon>
        <taxon>Spermatophyta</taxon>
        <taxon>Magnoliopsida</taxon>
        <taxon>eudicotyledons</taxon>
        <taxon>Gunneridae</taxon>
        <taxon>Pentapetalae</taxon>
        <taxon>asterids</taxon>
        <taxon>lamiids</taxon>
        <taxon>Solanales</taxon>
        <taxon>Solanaceae</taxon>
        <taxon>Solanoideae</taxon>
        <taxon>Datureae</taxon>
        <taxon>Datura</taxon>
    </lineage>
</organism>
<reference evidence="1 2" key="1">
    <citation type="journal article" date="2021" name="BMC Genomics">
        <title>Datura genome reveals duplications of psychoactive alkaloid biosynthetic genes and high mutation rate following tissue culture.</title>
        <authorList>
            <person name="Rajewski A."/>
            <person name="Carter-House D."/>
            <person name="Stajich J."/>
            <person name="Litt A."/>
        </authorList>
    </citation>
    <scope>NUCLEOTIDE SEQUENCE [LARGE SCALE GENOMIC DNA]</scope>
    <source>
        <strain evidence="1">AR-01</strain>
    </source>
</reference>
<accession>A0ABS8WMC9</accession>
<evidence type="ECO:0000313" key="2">
    <source>
        <dbReference type="Proteomes" id="UP000823775"/>
    </source>
</evidence>
<name>A0ABS8WMC9_DATST</name>
<protein>
    <submittedName>
        <fullName evidence="1">Uncharacterized protein</fullName>
    </submittedName>
</protein>
<evidence type="ECO:0000313" key="1">
    <source>
        <dbReference type="EMBL" id="MCE3051249.1"/>
    </source>
</evidence>